<gene>
    <name evidence="2" type="ORF">Q8947_09720</name>
</gene>
<proteinExistence type="predicted"/>
<keyword evidence="1" id="KW-0812">Transmembrane</keyword>
<evidence type="ECO:0000256" key="1">
    <source>
        <dbReference type="SAM" id="Phobius"/>
    </source>
</evidence>
<feature type="transmembrane region" description="Helical" evidence="1">
    <location>
        <begin position="6"/>
        <end position="30"/>
    </location>
</feature>
<feature type="transmembrane region" description="Helical" evidence="1">
    <location>
        <begin position="90"/>
        <end position="108"/>
    </location>
</feature>
<reference evidence="2 3" key="1">
    <citation type="submission" date="2023-08" db="EMBL/GenBank/DDBJ databases">
        <title>Alcaligenaceae gen. nov., a novel taxon isolated from the sludge of Yixing Pesticide Factory.</title>
        <authorList>
            <person name="Ruan L."/>
        </authorList>
    </citation>
    <scope>NUCLEOTIDE SEQUENCE [LARGE SCALE GENOMIC DNA]</scope>
    <source>
        <strain evidence="2 3">LG-2</strain>
    </source>
</reference>
<name>A0ABU1D751_9BURK</name>
<evidence type="ECO:0000313" key="2">
    <source>
        <dbReference type="EMBL" id="MDR4126258.1"/>
    </source>
</evidence>
<dbReference type="Proteomes" id="UP001232156">
    <property type="component" value="Unassembled WGS sequence"/>
</dbReference>
<evidence type="ECO:0000313" key="3">
    <source>
        <dbReference type="Proteomes" id="UP001232156"/>
    </source>
</evidence>
<organism evidence="2 3">
    <name type="scientific">Yanghanlia caeni</name>
    <dbReference type="NCBI Taxonomy" id="3064283"/>
    <lineage>
        <taxon>Bacteria</taxon>
        <taxon>Pseudomonadati</taxon>
        <taxon>Pseudomonadota</taxon>
        <taxon>Betaproteobacteria</taxon>
        <taxon>Burkholderiales</taxon>
        <taxon>Alcaligenaceae</taxon>
        <taxon>Yanghanlia</taxon>
    </lineage>
</organism>
<keyword evidence="1" id="KW-0472">Membrane</keyword>
<protein>
    <submittedName>
        <fullName evidence="2">AzlD domain-containing protein</fullName>
    </submittedName>
</protein>
<sequence length="110" mass="11803">MMHDVPYVLGAIALLTICSLVTRAGYLLLGDYLPLSDGVRRALRYAPAAALVGIIVPEVLPWQPGTAPVFDAKAVAALVGVLLYLRTRNGLVVIGGGMLAYWLLRAVWPF</sequence>
<feature type="transmembrane region" description="Helical" evidence="1">
    <location>
        <begin position="66"/>
        <end position="85"/>
    </location>
</feature>
<dbReference type="EMBL" id="JAUZQE010000020">
    <property type="protein sequence ID" value="MDR4126258.1"/>
    <property type="molecule type" value="Genomic_DNA"/>
</dbReference>
<keyword evidence="1" id="KW-1133">Transmembrane helix</keyword>
<dbReference type="InterPro" id="IPR008407">
    <property type="entry name" value="Brnchd-chn_aa_trnsp_AzlD"/>
</dbReference>
<dbReference type="RefSeq" id="WP_347287148.1">
    <property type="nucleotide sequence ID" value="NZ_JAUZQE010000020.1"/>
</dbReference>
<comment type="caution">
    <text evidence="2">The sequence shown here is derived from an EMBL/GenBank/DDBJ whole genome shotgun (WGS) entry which is preliminary data.</text>
</comment>
<dbReference type="Pfam" id="PF05437">
    <property type="entry name" value="AzlD"/>
    <property type="match status" value="1"/>
</dbReference>
<accession>A0ABU1D751</accession>
<keyword evidence="3" id="KW-1185">Reference proteome</keyword>